<evidence type="ECO:0000256" key="2">
    <source>
        <dbReference type="ARBA" id="ARBA00038285"/>
    </source>
</evidence>
<dbReference type="Gene3D" id="1.20.58.60">
    <property type="match status" value="2"/>
</dbReference>
<dbReference type="GO" id="GO:0032266">
    <property type="term" value="F:phosphatidylinositol-3-phosphate binding"/>
    <property type="evidence" value="ECO:0007669"/>
    <property type="project" value="TreeGrafter"/>
</dbReference>
<dbReference type="SMART" id="SM00150">
    <property type="entry name" value="SPEC"/>
    <property type="match status" value="4"/>
</dbReference>
<organism evidence="5 6">
    <name type="scientific">Pocillopora meandrina</name>
    <dbReference type="NCBI Taxonomy" id="46732"/>
    <lineage>
        <taxon>Eukaryota</taxon>
        <taxon>Metazoa</taxon>
        <taxon>Cnidaria</taxon>
        <taxon>Anthozoa</taxon>
        <taxon>Hexacorallia</taxon>
        <taxon>Scleractinia</taxon>
        <taxon>Astrocoeniina</taxon>
        <taxon>Pocilloporidae</taxon>
        <taxon>Pocillopora</taxon>
    </lineage>
</organism>
<dbReference type="SUPFAM" id="SSF46966">
    <property type="entry name" value="Spectrin repeat"/>
    <property type="match status" value="2"/>
</dbReference>
<dbReference type="CDD" id="cd00176">
    <property type="entry name" value="SPEC"/>
    <property type="match status" value="2"/>
</dbReference>
<dbReference type="Pfam" id="PF24915">
    <property type="entry name" value="Spectrin_SESTD1"/>
    <property type="match status" value="1"/>
</dbReference>
<dbReference type="GO" id="GO:0070273">
    <property type="term" value="F:phosphatidylinositol-4-phosphate binding"/>
    <property type="evidence" value="ECO:0007669"/>
    <property type="project" value="TreeGrafter"/>
</dbReference>
<gene>
    <name evidence="5" type="ORF">PMEA_00026702</name>
</gene>
<dbReference type="SMART" id="SM00516">
    <property type="entry name" value="SEC14"/>
    <property type="match status" value="1"/>
</dbReference>
<dbReference type="InterPro" id="IPR018159">
    <property type="entry name" value="Spectrin/alpha-actinin"/>
</dbReference>
<dbReference type="Pfam" id="PF13716">
    <property type="entry name" value="CRAL_TRIO_2"/>
    <property type="match status" value="1"/>
</dbReference>
<feature type="compositionally biased region" description="Polar residues" evidence="3">
    <location>
        <begin position="285"/>
        <end position="302"/>
    </location>
</feature>
<dbReference type="GO" id="GO:0003700">
    <property type="term" value="F:DNA-binding transcription factor activity"/>
    <property type="evidence" value="ECO:0007669"/>
    <property type="project" value="InterPro"/>
</dbReference>
<dbReference type="Pfam" id="PF00435">
    <property type="entry name" value="Spectrin"/>
    <property type="match status" value="1"/>
</dbReference>
<sequence length="777" mass="89500">MASQKAMEELARQSGFEDLSFATRTYRPEYASSPDLRRSYRPQRVIRTSEIESTLRAKLAFTAGGRDREGRNILTIPAGKTENLSVDQLGDTLSYLTQSPRNGKQGHMYMVIIDLRGSSWKSAKPLLRTLQETVPDKVHEVYIIKPDAFWEKRRSGTGLRKEQSSVAFETTLLSSSSKLHQFAEGSQITQELGGTLSYNHNRWIDTRLEIEQISDESVSLNEKFDELEQDLDTHQLGNDIAETDGLIRQHETKRALLDNVAYPLIQRGEHLISSIKANEPPIPPSQNFSGSPASLPSQERQQVEGNVTQLKLRCSQLMDMWEKRWKELIQCMDLLEFDAGYQKVTNWVLGSGESYLANSNDIGDSVISCEILRKEHEEFELSAREVINHFAQVRELAKKMLQENHYASRDIKSRKEFLDRGCRNFALRMNRRRDIILTSLKFHKSAGECSVNLDDLFELLCSDSVLMYDYETAESMLRTLEEKAEAVAISSEDTLRDALAVQELMTSPMSNMRGDDVTQDYGKGIAHVRLTLDELRERKLRTDELCDVRRIKLQQLLQLKQSERDAEQATVWISQLRDATEHNLGDVGRNSEDIEALQQEHEKLETTAKSTYDYGRQFLQASLVLRRTCRYELTPNYQMEERLNSAWSEFSSAMAERGARLSVALMFHRSAEKLVQEIEEHRERYMREDLLEDLTAELIEEEIRRHSGTRQAIDKEYADTVAMGQALVDRMQLPPLFGENGAPNRPPHLIEESLADLEERKMAWERVWLDRDERLRH</sequence>
<dbReference type="InterPro" id="IPR002017">
    <property type="entry name" value="Spectrin_repeat"/>
</dbReference>
<evidence type="ECO:0000256" key="3">
    <source>
        <dbReference type="SAM" id="MobiDB-lite"/>
    </source>
</evidence>
<dbReference type="InterPro" id="IPR056804">
    <property type="entry name" value="Spectrin_SESTD1"/>
</dbReference>
<dbReference type="GO" id="GO:0080025">
    <property type="term" value="F:phosphatidylinositol-3,5-bisphosphate binding"/>
    <property type="evidence" value="ECO:0007669"/>
    <property type="project" value="TreeGrafter"/>
</dbReference>
<name>A0AAU9XNY3_9CNID</name>
<dbReference type="InterPro" id="IPR018060">
    <property type="entry name" value="HTH_AraC"/>
</dbReference>
<keyword evidence="6" id="KW-1185">Reference proteome</keyword>
<dbReference type="PANTHER" id="PTHR46607:SF1">
    <property type="entry name" value="SEC14 DOMAIN AND SPECTRIN REPEAT-CONTAINING PROTEIN 1"/>
    <property type="match status" value="1"/>
</dbReference>
<evidence type="ECO:0000256" key="1">
    <source>
        <dbReference type="ARBA" id="ARBA00022737"/>
    </source>
</evidence>
<dbReference type="SUPFAM" id="SSF52087">
    <property type="entry name" value="CRAL/TRIO domain"/>
    <property type="match status" value="1"/>
</dbReference>
<accession>A0AAU9XNY3</accession>
<reference evidence="5 6" key="1">
    <citation type="submission" date="2022-05" db="EMBL/GenBank/DDBJ databases">
        <authorList>
            <consortium name="Genoscope - CEA"/>
            <person name="William W."/>
        </authorList>
    </citation>
    <scope>NUCLEOTIDE SEQUENCE [LARGE SCALE GENOMIC DNA]</scope>
</reference>
<feature type="region of interest" description="Disordered" evidence="3">
    <location>
        <begin position="276"/>
        <end position="302"/>
    </location>
</feature>
<dbReference type="GO" id="GO:0043565">
    <property type="term" value="F:sequence-specific DNA binding"/>
    <property type="evidence" value="ECO:0007669"/>
    <property type="project" value="InterPro"/>
</dbReference>
<dbReference type="Gene3D" id="3.40.525.10">
    <property type="entry name" value="CRAL-TRIO lipid binding domain"/>
    <property type="match status" value="1"/>
</dbReference>
<evidence type="ECO:0000259" key="4">
    <source>
        <dbReference type="PROSITE" id="PS01124"/>
    </source>
</evidence>
<proteinExistence type="inferred from homology"/>
<dbReference type="PANTHER" id="PTHR46607">
    <property type="entry name" value="SEC14 DOMAIN AND SPECTRIN REPEAT-CONTAINING PROTEIN 1"/>
    <property type="match status" value="1"/>
</dbReference>
<dbReference type="GO" id="GO:0005546">
    <property type="term" value="F:phosphatidylinositol-4,5-bisphosphate binding"/>
    <property type="evidence" value="ECO:0007669"/>
    <property type="project" value="TreeGrafter"/>
</dbReference>
<evidence type="ECO:0000313" key="6">
    <source>
        <dbReference type="Proteomes" id="UP001159428"/>
    </source>
</evidence>
<evidence type="ECO:0000313" key="5">
    <source>
        <dbReference type="EMBL" id="CAH3152388.1"/>
    </source>
</evidence>
<dbReference type="InterPro" id="IPR001251">
    <property type="entry name" value="CRAL-TRIO_dom"/>
</dbReference>
<keyword evidence="1" id="KW-0677">Repeat</keyword>
<dbReference type="AlphaFoldDB" id="A0AAU9XNY3"/>
<dbReference type="PROSITE" id="PS01124">
    <property type="entry name" value="HTH_ARAC_FAMILY_2"/>
    <property type="match status" value="1"/>
</dbReference>
<dbReference type="InterPro" id="IPR036865">
    <property type="entry name" value="CRAL-TRIO_dom_sf"/>
</dbReference>
<dbReference type="GO" id="GO:0010314">
    <property type="term" value="F:phosphatidylinositol-5-phosphate binding"/>
    <property type="evidence" value="ECO:0007669"/>
    <property type="project" value="TreeGrafter"/>
</dbReference>
<dbReference type="EMBL" id="CALNXJ010000051">
    <property type="protein sequence ID" value="CAH3152388.1"/>
    <property type="molecule type" value="Genomic_DNA"/>
</dbReference>
<comment type="caution">
    <text evidence="5">The sequence shown here is derived from an EMBL/GenBank/DDBJ whole genome shotgun (WGS) entry which is preliminary data.</text>
</comment>
<feature type="domain" description="HTH araC/xylS-type" evidence="4">
    <location>
        <begin position="1"/>
        <end position="40"/>
    </location>
</feature>
<dbReference type="Proteomes" id="UP001159428">
    <property type="component" value="Unassembled WGS sequence"/>
</dbReference>
<protein>
    <recommendedName>
        <fullName evidence="4">HTH araC/xylS-type domain-containing protein</fullName>
    </recommendedName>
</protein>
<dbReference type="GO" id="GO:0043325">
    <property type="term" value="F:phosphatidylinositol-3,4-bisphosphate binding"/>
    <property type="evidence" value="ECO:0007669"/>
    <property type="project" value="TreeGrafter"/>
</dbReference>
<comment type="similarity">
    <text evidence="2">Belongs to the SOLO family.</text>
</comment>